<gene>
    <name evidence="2" type="ORF">BKA67DRAFT_555013</name>
</gene>
<dbReference type="GeneID" id="70130926"/>
<dbReference type="PANTHER" id="PTHR38695:SF1">
    <property type="entry name" value="AMINO ACID PERMEASE_ SLC12A DOMAIN-CONTAINING PROTEIN"/>
    <property type="match status" value="1"/>
</dbReference>
<dbReference type="AlphaFoldDB" id="A0A9P8UQW9"/>
<dbReference type="PANTHER" id="PTHR38695">
    <property type="entry name" value="AMINO ACID PERMEASE_ SLC12A DOMAIN-CONTAINING PROTEIN"/>
    <property type="match status" value="1"/>
</dbReference>
<dbReference type="Proteomes" id="UP000758603">
    <property type="component" value="Unassembled WGS sequence"/>
</dbReference>
<feature type="domain" description="Luciferase" evidence="1">
    <location>
        <begin position="189"/>
        <end position="257"/>
    </location>
</feature>
<dbReference type="Pfam" id="PF17648">
    <property type="entry name" value="Luciferase"/>
    <property type="match status" value="1"/>
</dbReference>
<protein>
    <recommendedName>
        <fullName evidence="1">Luciferase domain-containing protein</fullName>
    </recommendedName>
</protein>
<evidence type="ECO:0000313" key="3">
    <source>
        <dbReference type="Proteomes" id="UP000758603"/>
    </source>
</evidence>
<dbReference type="OrthoDB" id="5358398at2759"/>
<name>A0A9P8UQW9_9PEZI</name>
<evidence type="ECO:0000313" key="2">
    <source>
        <dbReference type="EMBL" id="KAH6657340.1"/>
    </source>
</evidence>
<keyword evidence="3" id="KW-1185">Reference proteome</keyword>
<comment type="caution">
    <text evidence="2">The sequence shown here is derived from an EMBL/GenBank/DDBJ whole genome shotgun (WGS) entry which is preliminary data.</text>
</comment>
<dbReference type="InterPro" id="IPR048273">
    <property type="entry name" value="Luciferase"/>
</dbReference>
<dbReference type="EMBL" id="JAGPXC010000002">
    <property type="protein sequence ID" value="KAH6657340.1"/>
    <property type="molecule type" value="Genomic_DNA"/>
</dbReference>
<proteinExistence type="predicted"/>
<reference evidence="2" key="1">
    <citation type="journal article" date="2021" name="Nat. Commun.">
        <title>Genetic determinants of endophytism in the Arabidopsis root mycobiome.</title>
        <authorList>
            <person name="Mesny F."/>
            <person name="Miyauchi S."/>
            <person name="Thiergart T."/>
            <person name="Pickel B."/>
            <person name="Atanasova L."/>
            <person name="Karlsson M."/>
            <person name="Huettel B."/>
            <person name="Barry K.W."/>
            <person name="Haridas S."/>
            <person name="Chen C."/>
            <person name="Bauer D."/>
            <person name="Andreopoulos W."/>
            <person name="Pangilinan J."/>
            <person name="LaButti K."/>
            <person name="Riley R."/>
            <person name="Lipzen A."/>
            <person name="Clum A."/>
            <person name="Drula E."/>
            <person name="Henrissat B."/>
            <person name="Kohler A."/>
            <person name="Grigoriev I.V."/>
            <person name="Martin F.M."/>
            <person name="Hacquard S."/>
        </authorList>
    </citation>
    <scope>NUCLEOTIDE SEQUENCE</scope>
    <source>
        <strain evidence="2">MPI-SDFR-AT-0073</strain>
    </source>
</reference>
<evidence type="ECO:0000259" key="1">
    <source>
        <dbReference type="Pfam" id="PF17648"/>
    </source>
</evidence>
<accession>A0A9P8UQW9</accession>
<sequence length="277" mass="30642">MADTLIARALDSLKLGHNLENWHIATYRNIAVSVAVGVPLFSYWVSNYRAWLALGRGGLPPNPLGWLVQACLHPISRSDTRAPAPWTLEDTEELWGTAGRKSFFIDGRIPPRRHGARPNVPSYVAPQRQTNEQVHPAMLDKMESYLSDLVAANPTTYQLKPSGLEGPFRNAIWLADNFNTPMYLRGTKGEIVHPHDEGSTHLVLSLSDATRAIELGWAERHKLAGAWGEVIPWGFVLVYAPRDGDDFEIWKNFVLAAVKFNAEAVGSGDTSVITPAI</sequence>
<organism evidence="2 3">
    <name type="scientific">Truncatella angustata</name>
    <dbReference type="NCBI Taxonomy" id="152316"/>
    <lineage>
        <taxon>Eukaryota</taxon>
        <taxon>Fungi</taxon>
        <taxon>Dikarya</taxon>
        <taxon>Ascomycota</taxon>
        <taxon>Pezizomycotina</taxon>
        <taxon>Sordariomycetes</taxon>
        <taxon>Xylariomycetidae</taxon>
        <taxon>Amphisphaeriales</taxon>
        <taxon>Sporocadaceae</taxon>
        <taxon>Truncatella</taxon>
    </lineage>
</organism>
<dbReference type="RefSeq" id="XP_045961574.1">
    <property type="nucleotide sequence ID" value="XM_046102034.1"/>
</dbReference>
<dbReference type="InterPro" id="IPR040841">
    <property type="entry name" value="Luciferase_dom"/>
</dbReference>